<dbReference type="PROSITE" id="PS51779">
    <property type="entry name" value="POTRA"/>
    <property type="match status" value="2"/>
</dbReference>
<evidence type="ECO:0000256" key="1">
    <source>
        <dbReference type="ARBA" id="ARBA00004370"/>
    </source>
</evidence>
<keyword evidence="2" id="KW-0812">Transmembrane</keyword>
<gene>
    <name evidence="8" type="ORF">FYJ74_00890</name>
</gene>
<keyword evidence="3 6" id="KW-0732">Signal</keyword>
<feature type="domain" description="POTRA" evidence="7">
    <location>
        <begin position="171"/>
        <end position="244"/>
    </location>
</feature>
<dbReference type="Pfam" id="PF07244">
    <property type="entry name" value="POTRA"/>
    <property type="match status" value="3"/>
</dbReference>
<organism evidence="8 9">
    <name type="scientific">Pyramidobacter porci</name>
    <dbReference type="NCBI Taxonomy" id="2605789"/>
    <lineage>
        <taxon>Bacteria</taxon>
        <taxon>Thermotogati</taxon>
        <taxon>Synergistota</taxon>
        <taxon>Synergistia</taxon>
        <taxon>Synergistales</taxon>
        <taxon>Dethiosulfovibrionaceae</taxon>
        <taxon>Pyramidobacter</taxon>
    </lineage>
</organism>
<proteinExistence type="predicted"/>
<feature type="chain" id="PRO_5026806224" evidence="6">
    <location>
        <begin position="25"/>
        <end position="594"/>
    </location>
</feature>
<dbReference type="InterPro" id="IPR034746">
    <property type="entry name" value="POTRA"/>
</dbReference>
<dbReference type="Gene3D" id="3.10.20.310">
    <property type="entry name" value="membrane protein fhac"/>
    <property type="match status" value="3"/>
</dbReference>
<keyword evidence="9" id="KW-1185">Reference proteome</keyword>
<comment type="subcellular location">
    <subcellularLocation>
        <location evidence="1">Membrane</location>
    </subcellularLocation>
</comment>
<evidence type="ECO:0000256" key="4">
    <source>
        <dbReference type="ARBA" id="ARBA00023136"/>
    </source>
</evidence>
<evidence type="ECO:0000256" key="3">
    <source>
        <dbReference type="ARBA" id="ARBA00022729"/>
    </source>
</evidence>
<dbReference type="Gene3D" id="2.40.160.50">
    <property type="entry name" value="membrane protein fhac: a member of the omp85/tpsb transporter family"/>
    <property type="match status" value="1"/>
</dbReference>
<reference evidence="8 9" key="1">
    <citation type="submission" date="2019-08" db="EMBL/GenBank/DDBJ databases">
        <title>In-depth cultivation of the pig gut microbiome towards novel bacterial diversity and tailored functional studies.</title>
        <authorList>
            <person name="Wylensek D."/>
            <person name="Hitch T.C.A."/>
            <person name="Clavel T."/>
        </authorList>
    </citation>
    <scope>NUCLEOTIDE SEQUENCE [LARGE SCALE GENOMIC DNA]</scope>
    <source>
        <strain evidence="8 9">SM-530-WT-4B</strain>
    </source>
</reference>
<evidence type="ECO:0000256" key="5">
    <source>
        <dbReference type="ARBA" id="ARBA00023237"/>
    </source>
</evidence>
<evidence type="ECO:0000313" key="8">
    <source>
        <dbReference type="EMBL" id="MST54610.1"/>
    </source>
</evidence>
<dbReference type="AlphaFoldDB" id="A0A6L5Y8L1"/>
<dbReference type="InterPro" id="IPR000184">
    <property type="entry name" value="Bac_surfAg_D15"/>
</dbReference>
<evidence type="ECO:0000259" key="7">
    <source>
        <dbReference type="PROSITE" id="PS51779"/>
    </source>
</evidence>
<dbReference type="PANTHER" id="PTHR12815">
    <property type="entry name" value="SORTING AND ASSEMBLY MACHINERY SAMM50 PROTEIN FAMILY MEMBER"/>
    <property type="match status" value="1"/>
</dbReference>
<keyword evidence="4" id="KW-0472">Membrane</keyword>
<dbReference type="RefSeq" id="WP_154527740.1">
    <property type="nucleotide sequence ID" value="NZ_VUNH01000001.1"/>
</dbReference>
<feature type="signal peptide" evidence="6">
    <location>
        <begin position="1"/>
        <end position="24"/>
    </location>
</feature>
<dbReference type="PROSITE" id="PS51257">
    <property type="entry name" value="PROKAR_LIPOPROTEIN"/>
    <property type="match status" value="1"/>
</dbReference>
<dbReference type="InterPro" id="IPR010827">
    <property type="entry name" value="BamA/TamA_POTRA"/>
</dbReference>
<protein>
    <submittedName>
        <fullName evidence="8">BamA/TamA family outer membrane protein</fullName>
    </submittedName>
</protein>
<feature type="domain" description="POTRA" evidence="7">
    <location>
        <begin position="25"/>
        <end position="97"/>
    </location>
</feature>
<evidence type="ECO:0000256" key="2">
    <source>
        <dbReference type="ARBA" id="ARBA00022692"/>
    </source>
</evidence>
<sequence length="594" mass="67111">MVRSLKKLFASCFILLVVGSAACAQTVSALRVEGNNEIVASHILRAVKTKVGDELNQQQVMDDIQAIYDQGFFSYVDAKVATDANGELVLTFVVTENPTIKEIRFRGNTIYKEDKLKKMLFTQPGMIFNRVFFRNDIQRLRERFQADGYVMTRVQDVQVEDGVVTVLFVEPRINDIVIQGNRRTKTYVIRRNIPLKNGDLFNSTLLRHSITKLRNLGFFEDVNVGFEPVEDSDNVDVIVTVKEKRSASLIFSVSYGSSSGLGGGASYRESNLGGRARIFEIGFDQGDYKNYWLSLSDPYMDKKTFSWKIGAYKREDDDLTYRYNGKIGGVRQRFNAFEYEEDRTGFYAGIGRKFGGSEMFSWYLTADWHKSKINYSGAAGGLSDANSRYWFGRIVDEDSLNSKVFSTTLELTRNNVDKYLSYPKGDRETIGVEHAWEALGGEWDYTKYWAEAVAYVPIKGLEDYIDLGQTEDRPIILALRVRAGFSDGTIPLSERYSLGGANSLRGYESGDFKGHEMFLGNVELRIPIDENFSIVAFYDIGNAWSKTEGEGFSFDDLEDSPGVGVRVKTPLGNIRVDVAKGDETQFHFGFGEMF</sequence>
<dbReference type="GO" id="GO:0019867">
    <property type="term" value="C:outer membrane"/>
    <property type="evidence" value="ECO:0007669"/>
    <property type="project" value="InterPro"/>
</dbReference>
<accession>A0A6L5Y8L1</accession>
<evidence type="ECO:0000256" key="6">
    <source>
        <dbReference type="SAM" id="SignalP"/>
    </source>
</evidence>
<dbReference type="InterPro" id="IPR039910">
    <property type="entry name" value="D15-like"/>
</dbReference>
<dbReference type="EMBL" id="VUNH01000001">
    <property type="protein sequence ID" value="MST54610.1"/>
    <property type="molecule type" value="Genomic_DNA"/>
</dbReference>
<comment type="caution">
    <text evidence="8">The sequence shown here is derived from an EMBL/GenBank/DDBJ whole genome shotgun (WGS) entry which is preliminary data.</text>
</comment>
<keyword evidence="5" id="KW-0998">Cell outer membrane</keyword>
<dbReference type="Pfam" id="PF01103">
    <property type="entry name" value="Omp85"/>
    <property type="match status" value="1"/>
</dbReference>
<evidence type="ECO:0000313" key="9">
    <source>
        <dbReference type="Proteomes" id="UP000473699"/>
    </source>
</evidence>
<name>A0A6L5Y8L1_9BACT</name>
<dbReference type="Proteomes" id="UP000473699">
    <property type="component" value="Unassembled WGS sequence"/>
</dbReference>
<dbReference type="PANTHER" id="PTHR12815:SF47">
    <property type="entry name" value="TRANSLOCATION AND ASSEMBLY MODULE SUBUNIT TAMA"/>
    <property type="match status" value="1"/>
</dbReference>